<feature type="non-terminal residue" evidence="2">
    <location>
        <position position="196"/>
    </location>
</feature>
<name>A0A0H2U3G0_MAGP6</name>
<feature type="compositionally biased region" description="Basic and acidic residues" evidence="1">
    <location>
        <begin position="37"/>
        <end position="46"/>
    </location>
</feature>
<organism evidence="2">
    <name type="scientific">Magnaporthiopsis poae (strain ATCC 64411 / 73-15)</name>
    <name type="common">Kentucky bluegrass fungus</name>
    <name type="synonym">Magnaporthe poae</name>
    <dbReference type="NCBI Taxonomy" id="644358"/>
    <lineage>
        <taxon>Eukaryota</taxon>
        <taxon>Fungi</taxon>
        <taxon>Dikarya</taxon>
        <taxon>Ascomycota</taxon>
        <taxon>Pezizomycotina</taxon>
        <taxon>Sordariomycetes</taxon>
        <taxon>Sordariomycetidae</taxon>
        <taxon>Magnaporthales</taxon>
        <taxon>Magnaporthaceae</taxon>
        <taxon>Magnaporthiopsis</taxon>
    </lineage>
</organism>
<dbReference type="VEuPathDB" id="FungiDB:MAPG_10550"/>
<reference evidence="2" key="1">
    <citation type="submission" date="2010-05" db="EMBL/GenBank/DDBJ databases">
        <title>The Genome Sequence of Magnaporthe poae strain ATCC 64411.</title>
        <authorList>
            <consortium name="The Broad Institute Genome Sequencing Platform"/>
            <consortium name="Broad Institute Genome Sequencing Center for Infectious Disease"/>
            <person name="Ma L.-J."/>
            <person name="Dead R."/>
            <person name="Young S."/>
            <person name="Zeng Q."/>
            <person name="Koehrsen M."/>
            <person name="Alvarado L."/>
            <person name="Berlin A."/>
            <person name="Chapman S.B."/>
            <person name="Chen Z."/>
            <person name="Freedman E."/>
            <person name="Gellesch M."/>
            <person name="Goldberg J."/>
            <person name="Griggs A."/>
            <person name="Gujja S."/>
            <person name="Heilman E.R."/>
            <person name="Heiman D."/>
            <person name="Hepburn T."/>
            <person name="Howarth C."/>
            <person name="Jen D."/>
            <person name="Larson L."/>
            <person name="Mehta T."/>
            <person name="Neiman D."/>
            <person name="Pearson M."/>
            <person name="Roberts A."/>
            <person name="Saif S."/>
            <person name="Shea T."/>
            <person name="Shenoy N."/>
            <person name="Sisk P."/>
            <person name="Stolte C."/>
            <person name="Sykes S."/>
            <person name="Walk T."/>
            <person name="White J."/>
            <person name="Yandava C."/>
            <person name="Haas B."/>
            <person name="Nusbaum C."/>
            <person name="Birren B."/>
        </authorList>
    </citation>
    <scope>NUCLEOTIDE SEQUENCE</scope>
    <source>
        <strain evidence="2">ATCC 64411</strain>
    </source>
</reference>
<gene>
    <name evidence="2" type="ORF">MAPG_10550</name>
</gene>
<protein>
    <submittedName>
        <fullName evidence="2">Uncharacterized protein</fullName>
    </submittedName>
</protein>
<dbReference type="EMBL" id="GL876975">
    <property type="protein sequence ID" value="KLU90698.1"/>
    <property type="molecule type" value="Genomic_DNA"/>
</dbReference>
<dbReference type="AlphaFoldDB" id="A0A0H2U3G0"/>
<accession>A0A0H2U3G0</accession>
<sequence length="196" mass="22903">MPYRPFNDNYQIATAMRRDAVPALERLAENGSLLDSDLRRFDRDEPPPYVSSTEDDDDDYQNPPHLDDIRAILDEPLNDEELRSVYSSLEDSYHPGARYDAEVRLERDRLAGSARATCENTRKYFVQYGSAAAGRAGEARLNIMARRNIKRRWEKLGVWNPEWGIPDRAENAQPSDETYNWKWPWQNRDRSPVWDP</sequence>
<evidence type="ECO:0000256" key="1">
    <source>
        <dbReference type="SAM" id="MobiDB-lite"/>
    </source>
</evidence>
<dbReference type="OrthoDB" id="5137723at2759"/>
<evidence type="ECO:0000313" key="2">
    <source>
        <dbReference type="EMBL" id="KLU90698.1"/>
    </source>
</evidence>
<proteinExistence type="predicted"/>
<reference evidence="2" key="2">
    <citation type="submission" date="2011-03" db="EMBL/GenBank/DDBJ databases">
        <title>Annotation of Magnaporthe poae ATCC 64411.</title>
        <authorList>
            <person name="Ma L.-J."/>
            <person name="Dead R."/>
            <person name="Young S.K."/>
            <person name="Zeng Q."/>
            <person name="Gargeya S."/>
            <person name="Fitzgerald M."/>
            <person name="Haas B."/>
            <person name="Abouelleil A."/>
            <person name="Alvarado L."/>
            <person name="Arachchi H.M."/>
            <person name="Berlin A."/>
            <person name="Brown A."/>
            <person name="Chapman S.B."/>
            <person name="Chen Z."/>
            <person name="Dunbar C."/>
            <person name="Freedman E."/>
            <person name="Gearin G."/>
            <person name="Gellesch M."/>
            <person name="Goldberg J."/>
            <person name="Griggs A."/>
            <person name="Gujja S."/>
            <person name="Heiman D."/>
            <person name="Howarth C."/>
            <person name="Larson L."/>
            <person name="Lui A."/>
            <person name="MacDonald P.J.P."/>
            <person name="Mehta T."/>
            <person name="Montmayeur A."/>
            <person name="Murphy C."/>
            <person name="Neiman D."/>
            <person name="Pearson M."/>
            <person name="Priest M."/>
            <person name="Roberts A."/>
            <person name="Saif S."/>
            <person name="Shea T."/>
            <person name="Shenoy N."/>
            <person name="Sisk P."/>
            <person name="Stolte C."/>
            <person name="Sykes S."/>
            <person name="Yandava C."/>
            <person name="Wortman J."/>
            <person name="Nusbaum C."/>
            <person name="Birren B."/>
        </authorList>
    </citation>
    <scope>NUCLEOTIDE SEQUENCE</scope>
    <source>
        <strain evidence="2">ATCC 64411</strain>
    </source>
</reference>
<feature type="region of interest" description="Disordered" evidence="1">
    <location>
        <begin position="37"/>
        <end position="63"/>
    </location>
</feature>